<name>A0AAN6V524_9PEZI</name>
<dbReference type="GO" id="GO:0005634">
    <property type="term" value="C:nucleus"/>
    <property type="evidence" value="ECO:0007669"/>
    <property type="project" value="TreeGrafter"/>
</dbReference>
<proteinExistence type="predicted"/>
<sequence length="1090" mass="116440">MSQYPNPYGHGQYPGTYPPPPYPYPATGYSAPGQSSDPAQLHRDASQAAYNFNAGHIPGLGIGGTSAADGQRHPALGIESWPQVPPFFMPTQGPPQPRLDSSTVPIQSQSSAAHHVKPGPQSSGQPAPAVAHPTADVDMEEGELSEGQFEDLYEPREYIPATAPPPTSKLPAAHPIADLSQPTSAADTPDGGFYASDEESGDKALNGDEGRDRSASYSPFLSPKEGQSEGPTPQPRTTKPTQDTEVTSKSAAIPPPVVSKDAGASAPQAHEGPGTPFKTVQEAKKEAQKAILRLWPLGVKYQNYLDEGFDEGLIKSLFVDLHLELPKVAPTIPPPSQSKASQPGQDGSQPAKSQLQQTGSSAKGPDAAPEKGGKAEERKDRIARLLAAKAAKGPAPPKPVGTTVSQPKAALPDSQSQSTAPTPQGVTAPKAKAWGDKERLLQQKIAALQKSREAQKASADQIEASITAAATTAGPIIPTGPKAETTSAVSDGPKPAAPQAGVALAGLLSSPNTPQNLVAQRKRPVAADFVDYSSTAVPAKRPFAQMRQESTLIIDVSDESEDEEMDVEMEMESPVDESLPTPSNGLTGQRGPAIRDFPPLTDTLPQRQFSSPAPSVTPPGGRPNNTKRESELDLKEKAIQDMRRRIALAEAKRKVKQQTGGSVTPNQLPLEGKEGRTGHMSNSEGSEKASPQPTSELVSASLPKTDEPTGVDPFQRAQRRGRIMSLEIPRVELSLAEKMKRLEQLRLEQERLQAEIDNSVIEQQKLADELQQLDSTAEESPHTNGQGSAKDSGPLSAPTVEEQRGEELEPDLNEPQTTSTTTGSRVDQSPAEVVVEQPLSPSRASEQPVSDADTLPRDGTEDATDADGTTPMEIDSRASSLEVEERLGSAEDEPAGGLPEQISGAAQPREAVQEIEAEVTGEVHIVPSLGAPSLELTPAQVQEPRITKSTGGLTPYQSPLRYFRAYRFHPQYKDSVTGGLRSLTYSNRIDPERELCPYELTGQQCPDNCEFQHIGSIGAADDQILLELGNSDDYSSEQKGRFIQGLRELLQKFKADKVKDFDTIASGIIRYRSEFLGDNSKVLRLEGVTI</sequence>
<evidence type="ECO:0000313" key="3">
    <source>
        <dbReference type="EMBL" id="KAK4145038.1"/>
    </source>
</evidence>
<feature type="compositionally biased region" description="Polar residues" evidence="1">
    <location>
        <begin position="657"/>
        <end position="667"/>
    </location>
</feature>
<feature type="region of interest" description="Disordered" evidence="1">
    <location>
        <begin position="91"/>
        <end position="145"/>
    </location>
</feature>
<feature type="compositionally biased region" description="Polar residues" evidence="1">
    <location>
        <begin position="337"/>
        <end position="361"/>
    </location>
</feature>
<dbReference type="EMBL" id="MU853572">
    <property type="protein sequence ID" value="KAK4145038.1"/>
    <property type="molecule type" value="Genomic_DNA"/>
</dbReference>
<dbReference type="GO" id="GO:0000178">
    <property type="term" value="C:exosome (RNase complex)"/>
    <property type="evidence" value="ECO:0007669"/>
    <property type="project" value="TreeGrafter"/>
</dbReference>
<reference evidence="3" key="1">
    <citation type="journal article" date="2023" name="Mol. Phylogenet. Evol.">
        <title>Genome-scale phylogeny and comparative genomics of the fungal order Sordariales.</title>
        <authorList>
            <person name="Hensen N."/>
            <person name="Bonometti L."/>
            <person name="Westerberg I."/>
            <person name="Brannstrom I.O."/>
            <person name="Guillou S."/>
            <person name="Cros-Aarteil S."/>
            <person name="Calhoun S."/>
            <person name="Haridas S."/>
            <person name="Kuo A."/>
            <person name="Mondo S."/>
            <person name="Pangilinan J."/>
            <person name="Riley R."/>
            <person name="LaButti K."/>
            <person name="Andreopoulos B."/>
            <person name="Lipzen A."/>
            <person name="Chen C."/>
            <person name="Yan M."/>
            <person name="Daum C."/>
            <person name="Ng V."/>
            <person name="Clum A."/>
            <person name="Steindorff A."/>
            <person name="Ohm R.A."/>
            <person name="Martin F."/>
            <person name="Silar P."/>
            <person name="Natvig D.O."/>
            <person name="Lalanne C."/>
            <person name="Gautier V."/>
            <person name="Ament-Velasquez S.L."/>
            <person name="Kruys A."/>
            <person name="Hutchinson M.I."/>
            <person name="Powell A.J."/>
            <person name="Barry K."/>
            <person name="Miller A.N."/>
            <person name="Grigoriev I.V."/>
            <person name="Debuchy R."/>
            <person name="Gladieux P."/>
            <person name="Hiltunen Thoren M."/>
            <person name="Johannesson H."/>
        </authorList>
    </citation>
    <scope>NUCLEOTIDE SEQUENCE</scope>
    <source>
        <strain evidence="3">CBS 141.50</strain>
    </source>
</reference>
<evidence type="ECO:0000313" key="4">
    <source>
        <dbReference type="Proteomes" id="UP001302676"/>
    </source>
</evidence>
<gene>
    <name evidence="3" type="ORF">C8A04DRAFT_11009</name>
</gene>
<comment type="caution">
    <text evidence="3">The sequence shown here is derived from an EMBL/GenBank/DDBJ whole genome shotgun (WGS) entry which is preliminary data.</text>
</comment>
<dbReference type="PANTHER" id="PTHR21563:SF3">
    <property type="entry name" value="ZINC FINGER C3H1 DOMAIN-CONTAINING PROTEIN"/>
    <property type="match status" value="1"/>
</dbReference>
<dbReference type="RefSeq" id="XP_062638409.1">
    <property type="nucleotide sequence ID" value="XM_062776800.1"/>
</dbReference>
<dbReference type="AlphaFoldDB" id="A0AAN6V524"/>
<feature type="region of interest" description="Disordered" evidence="1">
    <location>
        <begin position="472"/>
        <end position="517"/>
    </location>
</feature>
<feature type="compositionally biased region" description="Basic and acidic residues" evidence="1">
    <location>
        <begin position="368"/>
        <end position="383"/>
    </location>
</feature>
<feature type="compositionally biased region" description="Low complexity" evidence="1">
    <location>
        <begin position="472"/>
        <end position="481"/>
    </location>
</feature>
<feature type="compositionally biased region" description="Polar residues" evidence="1">
    <location>
        <begin position="679"/>
        <end position="698"/>
    </location>
</feature>
<evidence type="ECO:0000259" key="2">
    <source>
        <dbReference type="Pfam" id="PF10650"/>
    </source>
</evidence>
<protein>
    <recommendedName>
        <fullName evidence="2">Putative zinc-finger domain-containing protein</fullName>
    </recommendedName>
</protein>
<feature type="region of interest" description="Disordered" evidence="1">
    <location>
        <begin position="1"/>
        <end position="41"/>
    </location>
</feature>
<evidence type="ECO:0000256" key="1">
    <source>
        <dbReference type="SAM" id="MobiDB-lite"/>
    </source>
</evidence>
<dbReference type="Proteomes" id="UP001302676">
    <property type="component" value="Unassembled WGS sequence"/>
</dbReference>
<feature type="compositionally biased region" description="Polar residues" evidence="1">
    <location>
        <begin position="603"/>
        <end position="614"/>
    </location>
</feature>
<feature type="compositionally biased region" description="Polar residues" evidence="1">
    <location>
        <begin position="814"/>
        <end position="827"/>
    </location>
</feature>
<feature type="compositionally biased region" description="Polar residues" evidence="1">
    <location>
        <begin position="839"/>
        <end position="848"/>
    </location>
</feature>
<accession>A0AAN6V524</accession>
<feature type="compositionally biased region" description="Basic and acidic residues" evidence="1">
    <location>
        <begin position="201"/>
        <end position="214"/>
    </location>
</feature>
<feature type="region of interest" description="Disordered" evidence="1">
    <location>
        <begin position="179"/>
        <end position="282"/>
    </location>
</feature>
<feature type="compositionally biased region" description="Polar residues" evidence="1">
    <location>
        <begin position="413"/>
        <end position="425"/>
    </location>
</feature>
<dbReference type="GeneID" id="87813413"/>
<reference evidence="3" key="2">
    <citation type="submission" date="2023-05" db="EMBL/GenBank/DDBJ databases">
        <authorList>
            <consortium name="Lawrence Berkeley National Laboratory"/>
            <person name="Steindorff A."/>
            <person name="Hensen N."/>
            <person name="Bonometti L."/>
            <person name="Westerberg I."/>
            <person name="Brannstrom I.O."/>
            <person name="Guillou S."/>
            <person name="Cros-Aarteil S."/>
            <person name="Calhoun S."/>
            <person name="Haridas S."/>
            <person name="Kuo A."/>
            <person name="Mondo S."/>
            <person name="Pangilinan J."/>
            <person name="Riley R."/>
            <person name="Labutti K."/>
            <person name="Andreopoulos B."/>
            <person name="Lipzen A."/>
            <person name="Chen C."/>
            <person name="Yanf M."/>
            <person name="Daum C."/>
            <person name="Ng V."/>
            <person name="Clum A."/>
            <person name="Ohm R."/>
            <person name="Martin F."/>
            <person name="Silar P."/>
            <person name="Natvig D."/>
            <person name="Lalanne C."/>
            <person name="Gautier V."/>
            <person name="Ament-Velasquez S.L."/>
            <person name="Kruys A."/>
            <person name="Hutchinson M.I."/>
            <person name="Powell A.J."/>
            <person name="Barry K."/>
            <person name="Miller A.N."/>
            <person name="Grigoriev I.V."/>
            <person name="Debuchy R."/>
            <person name="Gladieux P."/>
            <person name="Thoren M.H."/>
            <person name="Johannesson H."/>
        </authorList>
    </citation>
    <scope>NUCLEOTIDE SEQUENCE</scope>
    <source>
        <strain evidence="3">CBS 141.50</strain>
    </source>
</reference>
<feature type="compositionally biased region" description="Polar residues" evidence="1">
    <location>
        <begin position="99"/>
        <end position="112"/>
    </location>
</feature>
<feature type="region of interest" description="Disordered" evidence="1">
    <location>
        <begin position="550"/>
        <end position="731"/>
    </location>
</feature>
<keyword evidence="4" id="KW-1185">Reference proteome</keyword>
<dbReference type="InterPro" id="IPR039278">
    <property type="entry name" value="Red1"/>
</dbReference>
<feature type="domain" description="Putative zinc-finger" evidence="2">
    <location>
        <begin position="995"/>
        <end position="1014"/>
    </location>
</feature>
<dbReference type="InterPro" id="IPR019607">
    <property type="entry name" value="Putative_zinc-finger_domain"/>
</dbReference>
<feature type="compositionally biased region" description="Basic and acidic residues" evidence="1">
    <location>
        <begin position="626"/>
        <end position="644"/>
    </location>
</feature>
<feature type="region of interest" description="Disordered" evidence="1">
    <location>
        <begin position="767"/>
        <end position="911"/>
    </location>
</feature>
<organism evidence="3 4">
    <name type="scientific">Dichotomopilus funicola</name>
    <dbReference type="NCBI Taxonomy" id="1934379"/>
    <lineage>
        <taxon>Eukaryota</taxon>
        <taxon>Fungi</taxon>
        <taxon>Dikarya</taxon>
        <taxon>Ascomycota</taxon>
        <taxon>Pezizomycotina</taxon>
        <taxon>Sordariomycetes</taxon>
        <taxon>Sordariomycetidae</taxon>
        <taxon>Sordariales</taxon>
        <taxon>Chaetomiaceae</taxon>
        <taxon>Dichotomopilus</taxon>
    </lineage>
</organism>
<dbReference type="Pfam" id="PF10650">
    <property type="entry name" value="zf-C3H1"/>
    <property type="match status" value="1"/>
</dbReference>
<dbReference type="PANTHER" id="PTHR21563">
    <property type="entry name" value="ZINC FINGER C3H1 DOMAIN-CONTAINING PROTEIN"/>
    <property type="match status" value="1"/>
</dbReference>
<feature type="region of interest" description="Disordered" evidence="1">
    <location>
        <begin position="329"/>
        <end position="435"/>
    </location>
</feature>
<feature type="compositionally biased region" description="Acidic residues" evidence="1">
    <location>
        <begin position="556"/>
        <end position="575"/>
    </location>
</feature>
<feature type="compositionally biased region" description="Low complexity" evidence="1">
    <location>
        <begin position="235"/>
        <end position="244"/>
    </location>
</feature>